<organism evidence="1">
    <name type="scientific">Rhizophora mucronata</name>
    <name type="common">Asiatic mangrove</name>
    <dbReference type="NCBI Taxonomy" id="61149"/>
    <lineage>
        <taxon>Eukaryota</taxon>
        <taxon>Viridiplantae</taxon>
        <taxon>Streptophyta</taxon>
        <taxon>Embryophyta</taxon>
        <taxon>Tracheophyta</taxon>
        <taxon>Spermatophyta</taxon>
        <taxon>Magnoliopsida</taxon>
        <taxon>eudicotyledons</taxon>
        <taxon>Gunneridae</taxon>
        <taxon>Pentapetalae</taxon>
        <taxon>rosids</taxon>
        <taxon>fabids</taxon>
        <taxon>Malpighiales</taxon>
        <taxon>Rhizophoraceae</taxon>
        <taxon>Rhizophora</taxon>
    </lineage>
</organism>
<dbReference type="AlphaFoldDB" id="A0A2P2NWA6"/>
<accession>A0A2P2NWA6</accession>
<protein>
    <submittedName>
        <fullName evidence="1">Uncharacterized protein</fullName>
    </submittedName>
</protein>
<evidence type="ECO:0000313" key="1">
    <source>
        <dbReference type="EMBL" id="MBX46772.1"/>
    </source>
</evidence>
<sequence>MRAQHNNSKETRAQERY</sequence>
<dbReference type="EMBL" id="GGEC01066288">
    <property type="protein sequence ID" value="MBX46772.1"/>
    <property type="molecule type" value="Transcribed_RNA"/>
</dbReference>
<reference evidence="1" key="1">
    <citation type="submission" date="2018-02" db="EMBL/GenBank/DDBJ databases">
        <title>Rhizophora mucronata_Transcriptome.</title>
        <authorList>
            <person name="Meera S.P."/>
            <person name="Sreeshan A."/>
            <person name="Augustine A."/>
        </authorList>
    </citation>
    <scope>NUCLEOTIDE SEQUENCE</scope>
    <source>
        <tissue evidence="1">Leaf</tissue>
    </source>
</reference>
<name>A0A2P2NWA6_RHIMU</name>
<proteinExistence type="predicted"/>